<dbReference type="RefSeq" id="WP_054874312.1">
    <property type="nucleotide sequence ID" value="NZ_LKET01000026.1"/>
</dbReference>
<evidence type="ECO:0000259" key="1">
    <source>
        <dbReference type="Pfam" id="PF10882"/>
    </source>
</evidence>
<dbReference type="Proteomes" id="UP000050326">
    <property type="component" value="Unassembled WGS sequence"/>
</dbReference>
<dbReference type="AlphaFoldDB" id="A0A0P8WC71"/>
<comment type="caution">
    <text evidence="2">The sequence shown here is derived from an EMBL/GenBank/DDBJ whole genome shotgun (WGS) entry which is preliminary data.</text>
</comment>
<dbReference type="OrthoDB" id="2082701at2"/>
<dbReference type="Pfam" id="PF10882">
    <property type="entry name" value="bPH_5"/>
    <property type="match status" value="1"/>
</dbReference>
<accession>A0A0P8WC71</accession>
<proteinExistence type="predicted"/>
<reference evidence="2 3" key="1">
    <citation type="submission" date="2015-09" db="EMBL/GenBank/DDBJ databases">
        <title>Genome sequence of Oxobacter pfennigii DSM 3222.</title>
        <authorList>
            <person name="Poehlein A."/>
            <person name="Bengelsdorf F.R."/>
            <person name="Schiel-Bengelsdorf B."/>
            <person name="Duerre P."/>
            <person name="Daniel R."/>
        </authorList>
    </citation>
    <scope>NUCLEOTIDE SEQUENCE [LARGE SCALE GENOMIC DNA]</scope>
    <source>
        <strain evidence="2 3">DSM 3222</strain>
    </source>
</reference>
<evidence type="ECO:0000313" key="2">
    <source>
        <dbReference type="EMBL" id="KPU45330.1"/>
    </source>
</evidence>
<evidence type="ECO:0000313" key="3">
    <source>
        <dbReference type="Proteomes" id="UP000050326"/>
    </source>
</evidence>
<name>A0A0P8WC71_9CLOT</name>
<gene>
    <name evidence="2" type="ORF">OXPF_12230</name>
</gene>
<keyword evidence="3" id="KW-1185">Reference proteome</keyword>
<dbReference type="STRING" id="36849.OXPF_12230"/>
<dbReference type="EMBL" id="LKET01000026">
    <property type="protein sequence ID" value="KPU45330.1"/>
    <property type="molecule type" value="Genomic_DNA"/>
</dbReference>
<organism evidence="2 3">
    <name type="scientific">Oxobacter pfennigii</name>
    <dbReference type="NCBI Taxonomy" id="36849"/>
    <lineage>
        <taxon>Bacteria</taxon>
        <taxon>Bacillati</taxon>
        <taxon>Bacillota</taxon>
        <taxon>Clostridia</taxon>
        <taxon>Eubacteriales</taxon>
        <taxon>Clostridiaceae</taxon>
        <taxon>Oxobacter</taxon>
    </lineage>
</organism>
<dbReference type="InterPro" id="IPR027783">
    <property type="entry name" value="Bacterial_PH-related"/>
</dbReference>
<sequence length="130" mass="14754">MKKKNRTGKLSLVILGIVTVIFLVLANKGIDIKYVVSNGSINISWFGETKIPIKDIVEIRLLDELPQMEKVKGVEFFNLRQGTFFIEGIGKVKVYSPDIRKKMVLIKTPVMTYGVTPENAKEFISYIDMN</sequence>
<feature type="domain" description="Bacterial Pleckstrin homology" evidence="1">
    <location>
        <begin position="33"/>
        <end position="125"/>
    </location>
</feature>
<protein>
    <recommendedName>
        <fullName evidence="1">Bacterial Pleckstrin homology domain-containing protein</fullName>
    </recommendedName>
</protein>